<dbReference type="InterPro" id="IPR029493">
    <property type="entry name" value="RecD2-like_HHH"/>
</dbReference>
<feature type="domain" description="AAA+ ATPase" evidence="3">
    <location>
        <begin position="324"/>
        <end position="454"/>
    </location>
</feature>
<dbReference type="SMART" id="SM00382">
    <property type="entry name" value="AAA"/>
    <property type="match status" value="1"/>
</dbReference>
<name>A0ABZ3HD31_9BACT</name>
<dbReference type="InterPro" id="IPR027785">
    <property type="entry name" value="UvrD-like_helicase_C"/>
</dbReference>
<evidence type="ECO:0000259" key="3">
    <source>
        <dbReference type="SMART" id="SM00382"/>
    </source>
</evidence>
<organism evidence="4 5">
    <name type="scientific">Sulfurimonas diazotrophicus</name>
    <dbReference type="NCBI Taxonomy" id="3131939"/>
    <lineage>
        <taxon>Bacteria</taxon>
        <taxon>Pseudomonadati</taxon>
        <taxon>Campylobacterota</taxon>
        <taxon>Epsilonproteobacteria</taxon>
        <taxon>Campylobacterales</taxon>
        <taxon>Sulfurimonadaceae</taxon>
        <taxon>Sulfurimonas</taxon>
    </lineage>
</organism>
<sequence>MKLIGQIEKIFYEDEGFFVGVLGTGEKISGHYFESSVASIENAAVTLEGEYVEHPKYGRTFKFHTLNVNQHELFFFLNRVVKGFPKKVTAELIERFGEAGLIDILDNDIEKLTEFAGIKQKRLERIQGRWKQFRSMRELGSLLAPYDVTPAMLTTIAGAMKEVKDPVAAIRKNPYVLTNVEGIGFRRADELALKMGVDAGDERRLACAMEYAIAQRCEREGNSCLGKAELFAELDTLLQEGAVSQRYEAVLAEHIAEESIRPLNGELLAPVRLYEAERFIYEEFRRRLKRRDEPLTRDLEAFLAKASFTPGAEQREALETLNGGTRLLCLVGYAGTGKSTTAKLLLDLLALRHGREQVITCALSGIASQRIGEVSGYESATIQSLLVRFEERDYMPYKVVLIDEASMINAPLFARLLSKCHRDATLIIVGDDAQLPPIGAGDVLGDIIRFKLMPVVTLTKIYRQSETQAIPAIADAVRHSEIPALFGEYDDFRFLPIASREFPDREAHAGAVLAALAEAAVGMIPVCREHLKAKELYPYLTAFQVISPMKGGTLGTENLNRVLQGYFNPSPRQTVQRGDRRFALMDKVVHTKNDNMPAWSQEGYKAEAPSEKHRIFNGMLGLLFRIDEEAEQVYVVYPLEEMVVCYDYTQLTSHLMLAYALTVHKVQGMEYGTVAMPLTFSHYAMLDRKLLYTAITRAKEHCLIVGETDGFARALLRGETVSRRTVLQYLADVQ</sequence>
<evidence type="ECO:0000256" key="2">
    <source>
        <dbReference type="ARBA" id="ARBA00022840"/>
    </source>
</evidence>
<proteinExistence type="predicted"/>
<dbReference type="InterPro" id="IPR003593">
    <property type="entry name" value="AAA+_ATPase"/>
</dbReference>
<dbReference type="RefSeq" id="WP_345973054.1">
    <property type="nucleotide sequence ID" value="NZ_CP147920.1"/>
</dbReference>
<dbReference type="Pfam" id="PF13604">
    <property type="entry name" value="AAA_30"/>
    <property type="match status" value="1"/>
</dbReference>
<dbReference type="PANTHER" id="PTHR43788:SF6">
    <property type="entry name" value="DNA HELICASE B"/>
    <property type="match status" value="1"/>
</dbReference>
<dbReference type="Gene3D" id="1.10.10.2220">
    <property type="match status" value="1"/>
</dbReference>
<keyword evidence="5" id="KW-1185">Reference proteome</keyword>
<evidence type="ECO:0000256" key="1">
    <source>
        <dbReference type="ARBA" id="ARBA00022741"/>
    </source>
</evidence>
<dbReference type="InterPro" id="IPR050534">
    <property type="entry name" value="Coronavir_polyprotein_1ab"/>
</dbReference>
<evidence type="ECO:0000313" key="4">
    <source>
        <dbReference type="EMBL" id="XAU15653.1"/>
    </source>
</evidence>
<dbReference type="Proteomes" id="UP001447842">
    <property type="component" value="Chromosome"/>
</dbReference>
<gene>
    <name evidence="4" type="ORF">WCY31_02895</name>
</gene>
<protein>
    <submittedName>
        <fullName evidence="4">AAA family ATPase</fullName>
    </submittedName>
</protein>
<dbReference type="Gene3D" id="3.40.50.300">
    <property type="entry name" value="P-loop containing nucleotide triphosphate hydrolases"/>
    <property type="match status" value="2"/>
</dbReference>
<dbReference type="PANTHER" id="PTHR43788">
    <property type="entry name" value="DNA2/NAM7 HELICASE FAMILY MEMBER"/>
    <property type="match status" value="1"/>
</dbReference>
<dbReference type="EMBL" id="CP147920">
    <property type="protein sequence ID" value="XAU15653.1"/>
    <property type="molecule type" value="Genomic_DNA"/>
</dbReference>
<dbReference type="CDD" id="cd17933">
    <property type="entry name" value="DEXSc_RecD-like"/>
    <property type="match status" value="1"/>
</dbReference>
<dbReference type="SUPFAM" id="SSF52540">
    <property type="entry name" value="P-loop containing nucleoside triphosphate hydrolases"/>
    <property type="match status" value="2"/>
</dbReference>
<reference evidence="4 5" key="1">
    <citation type="submission" date="2024-03" db="EMBL/GenBank/DDBJ databases">
        <title>Sulfurimonas sp. HSL3-1.</title>
        <authorList>
            <person name="Wang S."/>
        </authorList>
    </citation>
    <scope>NUCLEOTIDE SEQUENCE [LARGE SCALE GENOMIC DNA]</scope>
    <source>
        <strain evidence="4 5">HSL3-1</strain>
    </source>
</reference>
<evidence type="ECO:0000313" key="5">
    <source>
        <dbReference type="Proteomes" id="UP001447842"/>
    </source>
</evidence>
<dbReference type="CDD" id="cd18809">
    <property type="entry name" value="SF1_C_RecD"/>
    <property type="match status" value="1"/>
</dbReference>
<dbReference type="Pfam" id="PF14490">
    <property type="entry name" value="HHH_RecD2"/>
    <property type="match status" value="1"/>
</dbReference>
<accession>A0ABZ3HD31</accession>
<dbReference type="Pfam" id="PF13538">
    <property type="entry name" value="UvrD_C_2"/>
    <property type="match status" value="1"/>
</dbReference>
<dbReference type="Gene3D" id="2.30.30.940">
    <property type="match status" value="1"/>
</dbReference>
<keyword evidence="1" id="KW-0547">Nucleotide-binding</keyword>
<keyword evidence="2" id="KW-0067">ATP-binding</keyword>
<dbReference type="InterPro" id="IPR027417">
    <property type="entry name" value="P-loop_NTPase"/>
</dbReference>